<evidence type="ECO:0000256" key="11">
    <source>
        <dbReference type="ARBA" id="ARBA00023180"/>
    </source>
</evidence>
<dbReference type="EMBL" id="KV012487">
    <property type="protein sequence ID" value="KZV25008.1"/>
    <property type="molecule type" value="Genomic_DNA"/>
</dbReference>
<dbReference type="FunFam" id="1.10.510.10:FF:000252">
    <property type="entry name" value="Receptor-like protein kinase FERONIA"/>
    <property type="match status" value="1"/>
</dbReference>
<gene>
    <name evidence="16" type="ORF">F511_01978</name>
</gene>
<evidence type="ECO:0000256" key="10">
    <source>
        <dbReference type="ARBA" id="ARBA00023136"/>
    </source>
</evidence>
<evidence type="ECO:0000256" key="8">
    <source>
        <dbReference type="ARBA" id="ARBA00022840"/>
    </source>
</evidence>
<keyword evidence="3" id="KW-0808">Transferase</keyword>
<keyword evidence="6 12" id="KW-0547">Nucleotide-binding</keyword>
<name>A0A2Z7AUG2_9LAMI</name>
<feature type="region of interest" description="Disordered" evidence="13">
    <location>
        <begin position="290"/>
        <end position="318"/>
    </location>
</feature>
<dbReference type="InterPro" id="IPR001245">
    <property type="entry name" value="Ser-Thr/Tyr_kinase_cat_dom"/>
</dbReference>
<dbReference type="Pfam" id="PF12819">
    <property type="entry name" value="Malectin_like"/>
    <property type="match status" value="1"/>
</dbReference>
<dbReference type="GO" id="GO:0009506">
    <property type="term" value="C:plasmodesma"/>
    <property type="evidence" value="ECO:0007669"/>
    <property type="project" value="TreeGrafter"/>
</dbReference>
<accession>A0A2Z7AUG2</accession>
<dbReference type="PROSITE" id="PS00108">
    <property type="entry name" value="PROTEIN_KINASE_ST"/>
    <property type="match status" value="1"/>
</dbReference>
<dbReference type="PANTHER" id="PTHR27003">
    <property type="entry name" value="OS07G0166700 PROTEIN"/>
    <property type="match status" value="1"/>
</dbReference>
<evidence type="ECO:0000313" key="16">
    <source>
        <dbReference type="EMBL" id="KZV25008.1"/>
    </source>
</evidence>
<reference evidence="16 17" key="1">
    <citation type="journal article" date="2015" name="Proc. Natl. Acad. Sci. U.S.A.">
        <title>The resurrection genome of Boea hygrometrica: A blueprint for survival of dehydration.</title>
        <authorList>
            <person name="Xiao L."/>
            <person name="Yang G."/>
            <person name="Zhang L."/>
            <person name="Yang X."/>
            <person name="Zhao S."/>
            <person name="Ji Z."/>
            <person name="Zhou Q."/>
            <person name="Hu M."/>
            <person name="Wang Y."/>
            <person name="Chen M."/>
            <person name="Xu Y."/>
            <person name="Jin H."/>
            <person name="Xiao X."/>
            <person name="Hu G."/>
            <person name="Bao F."/>
            <person name="Hu Y."/>
            <person name="Wan P."/>
            <person name="Li L."/>
            <person name="Deng X."/>
            <person name="Kuang T."/>
            <person name="Xiang C."/>
            <person name="Zhu J.K."/>
            <person name="Oliver M.J."/>
            <person name="He Y."/>
        </authorList>
    </citation>
    <scope>NUCLEOTIDE SEQUENCE [LARGE SCALE GENOMIC DNA]</scope>
    <source>
        <strain evidence="17">cv. XS01</strain>
    </source>
</reference>
<dbReference type="GO" id="GO:0004674">
    <property type="term" value="F:protein serine/threonine kinase activity"/>
    <property type="evidence" value="ECO:0007669"/>
    <property type="project" value="UniProtKB-KW"/>
</dbReference>
<evidence type="ECO:0000259" key="15">
    <source>
        <dbReference type="PROSITE" id="PS50011"/>
    </source>
</evidence>
<dbReference type="AlphaFoldDB" id="A0A2Z7AUG2"/>
<keyword evidence="5" id="KW-0732">Signal</keyword>
<evidence type="ECO:0000256" key="14">
    <source>
        <dbReference type="SAM" id="Phobius"/>
    </source>
</evidence>
<organism evidence="16 17">
    <name type="scientific">Dorcoceras hygrometricum</name>
    <dbReference type="NCBI Taxonomy" id="472368"/>
    <lineage>
        <taxon>Eukaryota</taxon>
        <taxon>Viridiplantae</taxon>
        <taxon>Streptophyta</taxon>
        <taxon>Embryophyta</taxon>
        <taxon>Tracheophyta</taxon>
        <taxon>Spermatophyta</taxon>
        <taxon>Magnoliopsida</taxon>
        <taxon>eudicotyledons</taxon>
        <taxon>Gunneridae</taxon>
        <taxon>Pentapetalae</taxon>
        <taxon>asterids</taxon>
        <taxon>lamiids</taxon>
        <taxon>Lamiales</taxon>
        <taxon>Gesneriaceae</taxon>
        <taxon>Didymocarpoideae</taxon>
        <taxon>Trichosporeae</taxon>
        <taxon>Loxocarpinae</taxon>
        <taxon>Dorcoceras</taxon>
    </lineage>
</organism>
<dbReference type="Pfam" id="PF07714">
    <property type="entry name" value="PK_Tyr_Ser-Thr"/>
    <property type="match status" value="1"/>
</dbReference>
<dbReference type="PROSITE" id="PS00107">
    <property type="entry name" value="PROTEIN_KINASE_ATP"/>
    <property type="match status" value="1"/>
</dbReference>
<dbReference type="Gene3D" id="3.30.200.20">
    <property type="entry name" value="Phosphorylase Kinase, domain 1"/>
    <property type="match status" value="1"/>
</dbReference>
<dbReference type="FunFam" id="2.60.120.430:FF:000007">
    <property type="entry name" value="FERONIA receptor-like kinase"/>
    <property type="match status" value="1"/>
</dbReference>
<evidence type="ECO:0000256" key="2">
    <source>
        <dbReference type="ARBA" id="ARBA00022527"/>
    </source>
</evidence>
<keyword evidence="2" id="KW-0723">Serine/threonine-protein kinase</keyword>
<evidence type="ECO:0000256" key="4">
    <source>
        <dbReference type="ARBA" id="ARBA00022692"/>
    </source>
</evidence>
<dbReference type="Gene3D" id="1.10.510.10">
    <property type="entry name" value="Transferase(Phosphotransferase) domain 1"/>
    <property type="match status" value="1"/>
</dbReference>
<dbReference type="SMART" id="SM00220">
    <property type="entry name" value="S_TKc"/>
    <property type="match status" value="1"/>
</dbReference>
<evidence type="ECO:0000256" key="6">
    <source>
        <dbReference type="ARBA" id="ARBA00022741"/>
    </source>
</evidence>
<keyword evidence="17" id="KW-1185">Reference proteome</keyword>
<protein>
    <submittedName>
        <fullName evidence="16">Receptor-like protein kinase FERONIA-like</fullName>
    </submittedName>
</protein>
<dbReference type="InterPro" id="IPR000719">
    <property type="entry name" value="Prot_kinase_dom"/>
</dbReference>
<evidence type="ECO:0000256" key="7">
    <source>
        <dbReference type="ARBA" id="ARBA00022777"/>
    </source>
</evidence>
<sequence>MFSTYNTSDSFFTVTANGFTLMRNFSASLNSDPDNPAFLKEFIFNVDANQRLDLTFIPTPESFAFINGIEIISVPEKLYFRGNNEPLKTSSSQLFYLTSDRALENLYRLNVGGSDIEVQNDTGMFRSWNQDDNYIFGADYGYTPYDNASILYNNRTPAYTAPETVYTTSRVTANTSISLEWAFPVDSGFNYLLRLHFCEIQLEVTEQNQRVFNIAVDGRNVETQADIIYWTRGNDIPIFMDYVSWVPDDGRRGRKDLRLSLTPDTLSRPLYHSALLNGLEIFKISDPSRSLAAANPEPSGSDHSTPEAETNSVTNKSKSTTSPLIYAVTASVIAAIVVAAVVGFLIFRRRRRVKDSMNSSFPKSSWVPLSTASRSTTKTTGSGFSLPSDLCRHFLLEEIKSATNDFDDTYVIGKGGFGNVYKGYIDTAGSHTATPVAIKRLNPSSNQGAREFQTEIEMLSKLRHLHLVSLIGYCDESGEMILVYDYMSHGTLRDHLYNSENPPLTWIDRLKICIGAAKGLHYLHTGTKHPIIHRDVKSTNILLDEKWVAKVSDFGLSKVGPTGGSHVSTVVKGSFGYVDPEYYRRRQLTDKSDVYSFGVVLVEVLCGRPAVLPKLPREQVNLAEWAKSCHEKGILDKIIDTNLRSRISSACLNKYIETAMTCLRDKGIERPVMSDVVWSLEFALQLQEAAESDGDGGQLFESYPLVKKGEANTTDEEEIFSGGDHDVSGSKSTNLSTVSSSQLLKSDDIFSEIKNPLGR</sequence>
<feature type="binding site" evidence="12">
    <location>
        <position position="439"/>
    </location>
    <ligand>
        <name>ATP</name>
        <dbReference type="ChEBI" id="CHEBI:30616"/>
    </ligand>
</feature>
<evidence type="ECO:0000256" key="1">
    <source>
        <dbReference type="ARBA" id="ARBA00004479"/>
    </source>
</evidence>
<dbReference type="Gene3D" id="2.60.120.430">
    <property type="entry name" value="Galactose-binding lectin"/>
    <property type="match status" value="1"/>
</dbReference>
<dbReference type="CDD" id="cd14066">
    <property type="entry name" value="STKc_IRAK"/>
    <property type="match status" value="1"/>
</dbReference>
<feature type="region of interest" description="Disordered" evidence="13">
    <location>
        <begin position="710"/>
        <end position="734"/>
    </location>
</feature>
<keyword evidence="9 14" id="KW-1133">Transmembrane helix</keyword>
<evidence type="ECO:0000313" key="17">
    <source>
        <dbReference type="Proteomes" id="UP000250235"/>
    </source>
</evidence>
<proteinExistence type="predicted"/>
<evidence type="ECO:0000256" key="3">
    <source>
        <dbReference type="ARBA" id="ARBA00022679"/>
    </source>
</evidence>
<keyword evidence="7 16" id="KW-0418">Kinase</keyword>
<dbReference type="InterPro" id="IPR045272">
    <property type="entry name" value="ANXUR1/2-like"/>
</dbReference>
<dbReference type="PANTHER" id="PTHR27003:SF479">
    <property type="entry name" value="RECEPTOR-LIKE PROTEIN KINASE FERONIA"/>
    <property type="match status" value="1"/>
</dbReference>
<dbReference type="InterPro" id="IPR008271">
    <property type="entry name" value="Ser/Thr_kinase_AS"/>
</dbReference>
<evidence type="ECO:0000256" key="5">
    <source>
        <dbReference type="ARBA" id="ARBA00022729"/>
    </source>
</evidence>
<keyword evidence="16" id="KW-0675">Receptor</keyword>
<dbReference type="InterPro" id="IPR024788">
    <property type="entry name" value="Malectin-like_Carb-bd_dom"/>
</dbReference>
<dbReference type="InterPro" id="IPR017441">
    <property type="entry name" value="Protein_kinase_ATP_BS"/>
</dbReference>
<keyword evidence="11" id="KW-0325">Glycoprotein</keyword>
<dbReference type="InterPro" id="IPR011009">
    <property type="entry name" value="Kinase-like_dom_sf"/>
</dbReference>
<dbReference type="GO" id="GO:0005886">
    <property type="term" value="C:plasma membrane"/>
    <property type="evidence" value="ECO:0007669"/>
    <property type="project" value="TreeGrafter"/>
</dbReference>
<dbReference type="FunFam" id="3.30.200.20:FF:000645">
    <property type="entry name" value="Receptor-like protein kinase FERONIA"/>
    <property type="match status" value="1"/>
</dbReference>
<feature type="domain" description="Protein kinase" evidence="15">
    <location>
        <begin position="406"/>
        <end position="656"/>
    </location>
</feature>
<evidence type="ECO:0000256" key="9">
    <source>
        <dbReference type="ARBA" id="ARBA00022989"/>
    </source>
</evidence>
<evidence type="ECO:0000256" key="13">
    <source>
        <dbReference type="SAM" id="MobiDB-lite"/>
    </source>
</evidence>
<dbReference type="SUPFAM" id="SSF56112">
    <property type="entry name" value="Protein kinase-like (PK-like)"/>
    <property type="match status" value="1"/>
</dbReference>
<feature type="transmembrane region" description="Helical" evidence="14">
    <location>
        <begin position="324"/>
        <end position="347"/>
    </location>
</feature>
<dbReference type="GO" id="GO:0005524">
    <property type="term" value="F:ATP binding"/>
    <property type="evidence" value="ECO:0007669"/>
    <property type="project" value="UniProtKB-UniRule"/>
</dbReference>
<dbReference type="PROSITE" id="PS50011">
    <property type="entry name" value="PROTEIN_KINASE_DOM"/>
    <property type="match status" value="1"/>
</dbReference>
<comment type="subcellular location">
    <subcellularLocation>
        <location evidence="1">Membrane</location>
        <topology evidence="1">Single-pass type I membrane protein</topology>
    </subcellularLocation>
</comment>
<keyword evidence="10 14" id="KW-0472">Membrane</keyword>
<evidence type="ECO:0000256" key="12">
    <source>
        <dbReference type="PROSITE-ProRule" id="PRU10141"/>
    </source>
</evidence>
<keyword evidence="8 12" id="KW-0067">ATP-binding</keyword>
<dbReference type="GO" id="GO:0004714">
    <property type="term" value="F:transmembrane receptor protein tyrosine kinase activity"/>
    <property type="evidence" value="ECO:0007669"/>
    <property type="project" value="InterPro"/>
</dbReference>
<dbReference type="Proteomes" id="UP000250235">
    <property type="component" value="Unassembled WGS sequence"/>
</dbReference>
<keyword evidence="4 14" id="KW-0812">Transmembrane</keyword>
<dbReference type="OrthoDB" id="1720310at2759"/>